<evidence type="ECO:0000256" key="3">
    <source>
        <dbReference type="ARBA" id="ARBA00022729"/>
    </source>
</evidence>
<proteinExistence type="predicted"/>
<feature type="domain" description="DUF4214" evidence="4">
    <location>
        <begin position="582"/>
        <end position="620"/>
    </location>
</feature>
<dbReference type="InterPro" id="IPR059226">
    <property type="entry name" value="Choice_anch_Q_dom"/>
</dbReference>
<evidence type="ECO:0000256" key="1">
    <source>
        <dbReference type="ARBA" id="ARBA00004613"/>
    </source>
</evidence>
<keyword evidence="3" id="KW-0732">Signal</keyword>
<reference evidence="5" key="1">
    <citation type="journal article" date="2020" name="mSystems">
        <title>Genome- and Community-Level Interaction Insights into Carbon Utilization and Element Cycling Functions of Hydrothermarchaeota in Hydrothermal Sediment.</title>
        <authorList>
            <person name="Zhou Z."/>
            <person name="Liu Y."/>
            <person name="Xu W."/>
            <person name="Pan J."/>
            <person name="Luo Z.H."/>
            <person name="Li M."/>
        </authorList>
    </citation>
    <scope>NUCLEOTIDE SEQUENCE [LARGE SCALE GENOMIC DNA]</scope>
    <source>
        <strain evidence="5">SpSt-456</strain>
    </source>
</reference>
<dbReference type="EMBL" id="DSTK01000037">
    <property type="protein sequence ID" value="HFK98117.1"/>
    <property type="molecule type" value="Genomic_DNA"/>
</dbReference>
<dbReference type="InterPro" id="IPR012334">
    <property type="entry name" value="Pectin_lyas_fold"/>
</dbReference>
<dbReference type="AlphaFoldDB" id="A0A832A008"/>
<sequence>MSCYRRQRFIVVLAVLLLCGQTMWEDLNMGGIVLRNASVQAATGNTYYVAPNGNNANPGTRDKPWATPGYGSRQLRPGDTLIILDGRYVLREYDDDIITPPSGTASAWITIQGEEGRRPLLVGRDNLLTAINLSGVQYVRIANLEITHDDTASGQALYFRDGLEILGEPAAHIVLQDLYIHHIDEFGMNIQDVQDLQILNCRIAYCGFGALGGPSGEHGGWRNATIKGCSLSWSGHYYRGSDGSVLCTGRRTDPPYCRPYPRPDGFGIEPAQGPIVIEETRAEHNYGDGLDSKAANTIIRRCIVANNSCDGVKLWGDGSRIEDTLIYGRGDGHDEPSPWAPIVIDQVEQAGARFEIVNVTVDDYLGQNFLMYVQYDNTVPVEVTVRNTIFSGRGPECPIYVGPTSTLVADHNLFYLPQNQTLVTYGSRSYTCTNIASLGAGNLCGDPRFLRPAWGQLGDYHINADSPAIDAGRNDAVPEGTNTDLDGNPRIVNGTVDMGAYEYRLGTGPYSLDDLGWVTSFYVAYWGRCPDPEGQSYWLNMIRQGVLSAVEVAENFALSEEAKSVYTYFQSPETASEEDIVVFVREIYLNLFNREPDSEGLNYWVGELKYGRTTPGQVIAHIINAATDGTSSDGAIVKNKVAVGEYFADRVRELVLPWSEPLRNLAIQALLGVTDDPTTVEQSMQFIDSTLASL</sequence>
<evidence type="ECO:0000256" key="2">
    <source>
        <dbReference type="ARBA" id="ARBA00022525"/>
    </source>
</evidence>
<comment type="subcellular location">
    <subcellularLocation>
        <location evidence="1">Secreted</location>
    </subcellularLocation>
</comment>
<comment type="caution">
    <text evidence="5">The sequence shown here is derived from an EMBL/GenBank/DDBJ whole genome shotgun (WGS) entry which is preliminary data.</text>
</comment>
<dbReference type="InterPro" id="IPR025282">
    <property type="entry name" value="DUF4214"/>
</dbReference>
<feature type="domain" description="DUF4214" evidence="4">
    <location>
        <begin position="513"/>
        <end position="564"/>
    </location>
</feature>
<dbReference type="InterPro" id="IPR052052">
    <property type="entry name" value="Polysaccharide_Lyase_9"/>
</dbReference>
<dbReference type="GO" id="GO:0005576">
    <property type="term" value="C:extracellular region"/>
    <property type="evidence" value="ECO:0007669"/>
    <property type="project" value="UniProtKB-SubCell"/>
</dbReference>
<dbReference type="SUPFAM" id="SSF51126">
    <property type="entry name" value="Pectin lyase-like"/>
    <property type="match status" value="1"/>
</dbReference>
<dbReference type="PANTHER" id="PTHR40088:SF2">
    <property type="entry name" value="SECRETED SUGAR HYDROLASE"/>
    <property type="match status" value="1"/>
</dbReference>
<evidence type="ECO:0000259" key="4">
    <source>
        <dbReference type="Pfam" id="PF13946"/>
    </source>
</evidence>
<dbReference type="Gene3D" id="2.160.20.10">
    <property type="entry name" value="Single-stranded right-handed beta-helix, Pectin lyase-like"/>
    <property type="match status" value="1"/>
</dbReference>
<organism evidence="5">
    <name type="scientific">Desulfacinum infernum</name>
    <dbReference type="NCBI Taxonomy" id="35837"/>
    <lineage>
        <taxon>Bacteria</taxon>
        <taxon>Pseudomonadati</taxon>
        <taxon>Thermodesulfobacteriota</taxon>
        <taxon>Syntrophobacteria</taxon>
        <taxon>Syntrophobacterales</taxon>
        <taxon>Syntrophobacteraceae</taxon>
        <taxon>Desulfacinum</taxon>
    </lineage>
</organism>
<evidence type="ECO:0000313" key="5">
    <source>
        <dbReference type="EMBL" id="HFK98117.1"/>
    </source>
</evidence>
<accession>A0A832A008</accession>
<keyword evidence="2" id="KW-0964">Secreted</keyword>
<gene>
    <name evidence="5" type="ORF">ENS06_12465</name>
</gene>
<name>A0A832A008_9BACT</name>
<dbReference type="InterPro" id="IPR011050">
    <property type="entry name" value="Pectin_lyase_fold/virulence"/>
</dbReference>
<dbReference type="NCBIfam" id="NF041518">
    <property type="entry name" value="choice_anch_Q"/>
    <property type="match status" value="1"/>
</dbReference>
<dbReference type="GO" id="GO:0016837">
    <property type="term" value="F:carbon-oxygen lyase activity, acting on polysaccharides"/>
    <property type="evidence" value="ECO:0007669"/>
    <property type="project" value="TreeGrafter"/>
</dbReference>
<dbReference type="PANTHER" id="PTHR40088">
    <property type="entry name" value="PECTATE LYASE (EUROFUNG)"/>
    <property type="match status" value="1"/>
</dbReference>
<protein>
    <submittedName>
        <fullName evidence="5">DUF4214 domain-containing protein</fullName>
    </submittedName>
</protein>
<dbReference type="Pfam" id="PF13946">
    <property type="entry name" value="DUF4214"/>
    <property type="match status" value="2"/>
</dbReference>